<dbReference type="AlphaFoldDB" id="A0AAP8J290"/>
<comment type="caution">
    <text evidence="1">The sequence shown here is derived from an EMBL/GenBank/DDBJ whole genome shotgun (WGS) entry which is preliminary data.</text>
</comment>
<evidence type="ECO:0000313" key="1">
    <source>
        <dbReference type="EMBL" id="PLA57441.1"/>
    </source>
</evidence>
<dbReference type="EMBL" id="PKJX01000002">
    <property type="protein sequence ID" value="PLA57441.1"/>
    <property type="molecule type" value="Genomic_DNA"/>
</dbReference>
<dbReference type="Proteomes" id="UP000234212">
    <property type="component" value="Unassembled WGS sequence"/>
</dbReference>
<protein>
    <submittedName>
        <fullName evidence="1">Uncharacterized protein</fullName>
    </submittedName>
</protein>
<accession>A0AAP8J290</accession>
<proteinExistence type="predicted"/>
<name>A0AAP8J290_LACRH</name>
<sequence>MLSCVLCAHGCVCVTDKSDGWDEWVKKTKRITWSLGSAPARAITRSSLRRSLRVRTAMVRKGWWLAKNILLGAISGPCRTFYNAFAVAEVCV</sequence>
<evidence type="ECO:0000313" key="2">
    <source>
        <dbReference type="Proteomes" id="UP000234212"/>
    </source>
</evidence>
<gene>
    <name evidence="1" type="ORF">CYJ91_06485</name>
</gene>
<organism evidence="1 2">
    <name type="scientific">Lacticaseibacillus rhamnosus</name>
    <name type="common">Lactobacillus rhamnosus</name>
    <dbReference type="NCBI Taxonomy" id="47715"/>
    <lineage>
        <taxon>Bacteria</taxon>
        <taxon>Bacillati</taxon>
        <taxon>Bacillota</taxon>
        <taxon>Bacilli</taxon>
        <taxon>Lactobacillales</taxon>
        <taxon>Lactobacillaceae</taxon>
        <taxon>Lacticaseibacillus</taxon>
    </lineage>
</organism>
<reference evidence="1 2" key="1">
    <citation type="submission" date="2017-12" db="EMBL/GenBank/DDBJ databases">
        <title>Phylogenetic diversity of female urinary microbiome.</title>
        <authorList>
            <person name="Thomas-White K."/>
            <person name="Wolfe A.J."/>
        </authorList>
    </citation>
    <scope>NUCLEOTIDE SEQUENCE [LARGE SCALE GENOMIC DNA]</scope>
    <source>
        <strain evidence="1 2">UMB0004</strain>
    </source>
</reference>